<dbReference type="AlphaFoldDB" id="A0A7J5A8L8"/>
<sequence>MYILPIILLLALVYTTYNKTNHIKLRNNSKKIKATIFEYRKEKRPFRNDFTLLNYPYVKIDLDNNEYIIQKLSYADNHSSPFMIGEQVYVFWHEDKLLYWNAYDRGIYKYLPKELLSWNED</sequence>
<comment type="caution">
    <text evidence="1">The sequence shown here is derived from an EMBL/GenBank/DDBJ whole genome shotgun (WGS) entry which is preliminary data.</text>
</comment>
<evidence type="ECO:0000313" key="1">
    <source>
        <dbReference type="EMBL" id="KAB1153904.1"/>
    </source>
</evidence>
<dbReference type="Proteomes" id="UP000467305">
    <property type="component" value="Unassembled WGS sequence"/>
</dbReference>
<organism evidence="1 2">
    <name type="scientific">Tenacibaculum aiptasiae</name>
    <dbReference type="NCBI Taxonomy" id="426481"/>
    <lineage>
        <taxon>Bacteria</taxon>
        <taxon>Pseudomonadati</taxon>
        <taxon>Bacteroidota</taxon>
        <taxon>Flavobacteriia</taxon>
        <taxon>Flavobacteriales</taxon>
        <taxon>Flavobacteriaceae</taxon>
        <taxon>Tenacibaculum</taxon>
    </lineage>
</organism>
<dbReference type="OrthoDB" id="1166396at2"/>
<evidence type="ECO:0008006" key="3">
    <source>
        <dbReference type="Google" id="ProtNLM"/>
    </source>
</evidence>
<protein>
    <recommendedName>
        <fullName evidence="3">DUF3592 domain-containing protein</fullName>
    </recommendedName>
</protein>
<dbReference type="EMBL" id="WAAU01000030">
    <property type="protein sequence ID" value="KAB1153904.1"/>
    <property type="molecule type" value="Genomic_DNA"/>
</dbReference>
<keyword evidence="2" id="KW-1185">Reference proteome</keyword>
<gene>
    <name evidence="1" type="ORF">F7018_15570</name>
</gene>
<dbReference type="RefSeq" id="WP_150901024.1">
    <property type="nucleotide sequence ID" value="NZ_WAAU01000030.1"/>
</dbReference>
<proteinExistence type="predicted"/>
<reference evidence="1 2" key="1">
    <citation type="submission" date="2019-09" db="EMBL/GenBank/DDBJ databases">
        <authorList>
            <person name="Cao W.R."/>
        </authorList>
    </citation>
    <scope>NUCLEOTIDE SEQUENCE [LARGE SCALE GENOMIC DNA]</scope>
    <source>
        <strain evidence="2">a4</strain>
    </source>
</reference>
<name>A0A7J5A8L8_9FLAO</name>
<accession>A0A7J5A8L8</accession>
<evidence type="ECO:0000313" key="2">
    <source>
        <dbReference type="Proteomes" id="UP000467305"/>
    </source>
</evidence>